<evidence type="ECO:0000256" key="2">
    <source>
        <dbReference type="ARBA" id="ARBA00006601"/>
    </source>
</evidence>
<sequence length="438" mass="48687">MKITVIGTGYVGITTATSLGEIGHQIMGVDIDELKIEQLNNGVLPIYEPGVEPVIQNLLKQGKLHFTTSLKEAMEGTEIIFIAVGTPQLSDGRPDLKYVEEVAREIGRHMTEYIVIVDKSTVPVGTAEYVQSIIKEQLKLRGLSVAFDVVSNPEFLQEGKALQNSRKPDRIVLGCSSQVAEDVMLKLYENIDALKHLTSPRNAEMIKYASNSFLATKITFINEMARLCDLLAVDVVEVAKGMGMDKRIGPYFLQAGIGYGGSCFPKDVSALAMMGREVNMEMTILKSIQEINQKQTDWFLERVKECMGALDGKRITLLGLSFKPDTDDIREAPSLKLIQKLLAEGAFITGFDPVASNKIKNIFPNIKIGEDAYSAVKDAEAVVICTEWKEIIDLDWRTIKSLMHGDFIFDGRNALDREMLQLEGFQYWGVGRNLNKIV</sequence>
<evidence type="ECO:0000256" key="1">
    <source>
        <dbReference type="ARBA" id="ARBA00004701"/>
    </source>
</evidence>
<evidence type="ECO:0000256" key="8">
    <source>
        <dbReference type="PIRSR" id="PIRSR500134-1"/>
    </source>
</evidence>
<feature type="binding site" evidence="10">
    <location>
        <position position="158"/>
    </location>
    <ligand>
        <name>NAD(+)</name>
        <dbReference type="ChEBI" id="CHEBI:57540"/>
    </ligand>
</feature>
<dbReference type="PANTHER" id="PTHR43750:SF3">
    <property type="entry name" value="UDP-GLUCOSE 6-DEHYDROGENASE TUAD"/>
    <property type="match status" value="1"/>
</dbReference>
<feature type="active site" description="Nucleophile" evidence="8">
    <location>
        <position position="263"/>
    </location>
</feature>
<reference evidence="12 13" key="1">
    <citation type="submission" date="2018-12" db="EMBL/GenBank/DDBJ databases">
        <authorList>
            <person name="Sun L."/>
            <person name="Chen Z."/>
        </authorList>
    </citation>
    <scope>NUCLEOTIDE SEQUENCE [LARGE SCALE GENOMIC DNA]</scope>
    <source>
        <strain evidence="12 13">DSM 15890</strain>
    </source>
</reference>
<evidence type="ECO:0000256" key="10">
    <source>
        <dbReference type="PIRSR" id="PIRSR500134-3"/>
    </source>
</evidence>
<dbReference type="GO" id="GO:0006065">
    <property type="term" value="P:UDP-glucuronate biosynthetic process"/>
    <property type="evidence" value="ECO:0007669"/>
    <property type="project" value="UniProtKB-UniPathway"/>
</dbReference>
<dbReference type="UniPathway" id="UPA00038">
    <property type="reaction ID" value="UER00491"/>
</dbReference>
<dbReference type="InterPro" id="IPR014026">
    <property type="entry name" value="UDP-Glc/GDP-Man_DH_dimer"/>
</dbReference>
<dbReference type="InterPro" id="IPR017476">
    <property type="entry name" value="UDP-Glc/GDP-Man"/>
</dbReference>
<dbReference type="PANTHER" id="PTHR43750">
    <property type="entry name" value="UDP-GLUCOSE 6-DEHYDROGENASE TUAD"/>
    <property type="match status" value="1"/>
</dbReference>
<accession>A0A3S1BSH1</accession>
<dbReference type="InterPro" id="IPR001732">
    <property type="entry name" value="UDP-Glc/GDP-Man_DH_N"/>
</dbReference>
<evidence type="ECO:0000259" key="11">
    <source>
        <dbReference type="SMART" id="SM00984"/>
    </source>
</evidence>
<evidence type="ECO:0000256" key="4">
    <source>
        <dbReference type="ARBA" id="ARBA00023002"/>
    </source>
</evidence>
<keyword evidence="13" id="KW-1185">Reference proteome</keyword>
<feature type="binding site" evidence="10">
    <location>
        <position position="266"/>
    </location>
    <ligand>
        <name>NAD(+)</name>
        <dbReference type="ChEBI" id="CHEBI:57540"/>
    </ligand>
</feature>
<feature type="binding site" evidence="9">
    <location>
        <position position="207"/>
    </location>
    <ligand>
        <name>substrate</name>
    </ligand>
</feature>
<feature type="binding site" evidence="10">
    <location>
        <position position="35"/>
    </location>
    <ligand>
        <name>NAD(+)</name>
        <dbReference type="ChEBI" id="CHEBI:57540"/>
    </ligand>
</feature>
<dbReference type="GO" id="GO:0051287">
    <property type="term" value="F:NAD binding"/>
    <property type="evidence" value="ECO:0007669"/>
    <property type="project" value="InterPro"/>
</dbReference>
<feature type="binding site" evidence="9">
    <location>
        <begin position="252"/>
        <end position="256"/>
    </location>
    <ligand>
        <name>substrate</name>
    </ligand>
</feature>
<feature type="domain" description="UDP-glucose/GDP-mannose dehydrogenase C-terminal" evidence="11">
    <location>
        <begin position="316"/>
        <end position="417"/>
    </location>
</feature>
<feature type="binding site" evidence="9">
    <location>
        <position position="323"/>
    </location>
    <ligand>
        <name>substrate</name>
    </ligand>
</feature>
<dbReference type="NCBIfam" id="TIGR03026">
    <property type="entry name" value="NDP-sugDHase"/>
    <property type="match status" value="1"/>
</dbReference>
<evidence type="ECO:0000256" key="7">
    <source>
        <dbReference type="PIRNR" id="PIRNR000124"/>
    </source>
</evidence>
<dbReference type="InterPro" id="IPR036220">
    <property type="entry name" value="UDP-Glc/GDP-Man_DH_C_sf"/>
</dbReference>
<evidence type="ECO:0000256" key="9">
    <source>
        <dbReference type="PIRSR" id="PIRSR500134-2"/>
    </source>
</evidence>
<dbReference type="SUPFAM" id="SSF48179">
    <property type="entry name" value="6-phosphogluconate dehydrogenase C-terminal domain-like"/>
    <property type="match status" value="1"/>
</dbReference>
<dbReference type="EMBL" id="RZNY01000001">
    <property type="protein sequence ID" value="RUT48745.1"/>
    <property type="molecule type" value="Genomic_DNA"/>
</dbReference>
<feature type="binding site" evidence="10">
    <location>
        <position position="330"/>
    </location>
    <ligand>
        <name>NAD(+)</name>
        <dbReference type="ChEBI" id="CHEBI:57540"/>
    </ligand>
</feature>
<dbReference type="InterPro" id="IPR014027">
    <property type="entry name" value="UDP-Glc/GDP-Man_DH_C"/>
</dbReference>
<dbReference type="Gene3D" id="1.20.5.100">
    <property type="entry name" value="Cytochrome c1, transmembrane anchor, C-terminal"/>
    <property type="match status" value="1"/>
</dbReference>
<dbReference type="RefSeq" id="WP_127190336.1">
    <property type="nucleotide sequence ID" value="NZ_RZNY01000001.1"/>
</dbReference>
<comment type="similarity">
    <text evidence="2 7">Belongs to the UDP-glucose/GDP-mannose dehydrogenase family.</text>
</comment>
<dbReference type="Gene3D" id="3.40.50.720">
    <property type="entry name" value="NAD(P)-binding Rossmann-like Domain"/>
    <property type="match status" value="2"/>
</dbReference>
<dbReference type="SMART" id="SM00984">
    <property type="entry name" value="UDPG_MGDP_dh_C"/>
    <property type="match status" value="1"/>
</dbReference>
<dbReference type="PIRSF" id="PIRSF500134">
    <property type="entry name" value="UDPglc_DH_bac"/>
    <property type="match status" value="1"/>
</dbReference>
<evidence type="ECO:0000256" key="3">
    <source>
        <dbReference type="ARBA" id="ARBA00012954"/>
    </source>
</evidence>
<protein>
    <recommendedName>
        <fullName evidence="3 7">UDP-glucose 6-dehydrogenase</fullName>
        <ecNumber evidence="3 7">1.1.1.22</ecNumber>
    </recommendedName>
</protein>
<feature type="binding site" evidence="10">
    <location>
        <position position="86"/>
    </location>
    <ligand>
        <name>NAD(+)</name>
        <dbReference type="ChEBI" id="CHEBI:57540"/>
    </ligand>
</feature>
<comment type="caution">
    <text evidence="12">The sequence shown here is derived from an EMBL/GenBank/DDBJ whole genome shotgun (WGS) entry which is preliminary data.</text>
</comment>
<gene>
    <name evidence="12" type="ORF">EJP82_02080</name>
</gene>
<dbReference type="InterPro" id="IPR028357">
    <property type="entry name" value="UDPglc_DH_bac"/>
</dbReference>
<dbReference type="Pfam" id="PF03720">
    <property type="entry name" value="UDPG_MGDP_dh_C"/>
    <property type="match status" value="1"/>
</dbReference>
<dbReference type="EC" id="1.1.1.22" evidence="3 7"/>
<feature type="binding site" evidence="10">
    <location>
        <position position="121"/>
    </location>
    <ligand>
        <name>NAD(+)</name>
        <dbReference type="ChEBI" id="CHEBI:57540"/>
    </ligand>
</feature>
<dbReference type="SUPFAM" id="SSF51735">
    <property type="entry name" value="NAD(P)-binding Rossmann-fold domains"/>
    <property type="match status" value="1"/>
</dbReference>
<keyword evidence="4 7" id="KW-0560">Oxidoreductase</keyword>
<comment type="catalytic activity">
    <reaction evidence="6 7">
        <text>UDP-alpha-D-glucose + 2 NAD(+) + H2O = UDP-alpha-D-glucuronate + 2 NADH + 3 H(+)</text>
        <dbReference type="Rhea" id="RHEA:23596"/>
        <dbReference type="ChEBI" id="CHEBI:15377"/>
        <dbReference type="ChEBI" id="CHEBI:15378"/>
        <dbReference type="ChEBI" id="CHEBI:57540"/>
        <dbReference type="ChEBI" id="CHEBI:57945"/>
        <dbReference type="ChEBI" id="CHEBI:58052"/>
        <dbReference type="ChEBI" id="CHEBI:58885"/>
        <dbReference type="EC" id="1.1.1.22"/>
    </reaction>
</comment>
<keyword evidence="5 7" id="KW-0520">NAD</keyword>
<evidence type="ECO:0000256" key="5">
    <source>
        <dbReference type="ARBA" id="ARBA00023027"/>
    </source>
</evidence>
<dbReference type="OrthoDB" id="9803238at2"/>
<dbReference type="Proteomes" id="UP000279446">
    <property type="component" value="Unassembled WGS sequence"/>
</dbReference>
<dbReference type="Pfam" id="PF00984">
    <property type="entry name" value="UDPG_MGDP_dh"/>
    <property type="match status" value="1"/>
</dbReference>
<dbReference type="InterPro" id="IPR036291">
    <property type="entry name" value="NAD(P)-bd_dom_sf"/>
</dbReference>
<organism evidence="12 13">
    <name type="scientific">Paenibacillus anaericanus</name>
    <dbReference type="NCBI Taxonomy" id="170367"/>
    <lineage>
        <taxon>Bacteria</taxon>
        <taxon>Bacillati</taxon>
        <taxon>Bacillota</taxon>
        <taxon>Bacilli</taxon>
        <taxon>Bacillales</taxon>
        <taxon>Paenibacillaceae</taxon>
        <taxon>Paenibacillus</taxon>
    </lineage>
</organism>
<name>A0A3S1BSH1_9BACL</name>
<dbReference type="GO" id="GO:0003979">
    <property type="term" value="F:UDP-glucose 6-dehydrogenase activity"/>
    <property type="evidence" value="ECO:0007669"/>
    <property type="project" value="UniProtKB-EC"/>
</dbReference>
<evidence type="ECO:0000313" key="13">
    <source>
        <dbReference type="Proteomes" id="UP000279446"/>
    </source>
</evidence>
<dbReference type="GO" id="GO:0000271">
    <property type="term" value="P:polysaccharide biosynthetic process"/>
    <property type="evidence" value="ECO:0007669"/>
    <property type="project" value="InterPro"/>
</dbReference>
<dbReference type="InterPro" id="IPR008927">
    <property type="entry name" value="6-PGluconate_DH-like_C_sf"/>
</dbReference>
<evidence type="ECO:0000313" key="12">
    <source>
        <dbReference type="EMBL" id="RUT48745.1"/>
    </source>
</evidence>
<feature type="binding site" evidence="9">
    <location>
        <begin position="155"/>
        <end position="158"/>
    </location>
    <ligand>
        <name>substrate</name>
    </ligand>
</feature>
<proteinExistence type="inferred from homology"/>
<comment type="pathway">
    <text evidence="1">Nucleotide-sugar biosynthesis; UDP-alpha-D-glucuronate biosynthesis; UDP-alpha-D-glucuronate from UDP-alpha-D-glucose: step 1/1.</text>
</comment>
<feature type="binding site" evidence="10">
    <location>
        <position position="30"/>
    </location>
    <ligand>
        <name>NAD(+)</name>
        <dbReference type="ChEBI" id="CHEBI:57540"/>
    </ligand>
</feature>
<dbReference type="AlphaFoldDB" id="A0A3S1BSH1"/>
<dbReference type="Pfam" id="PF03721">
    <property type="entry name" value="UDPG_MGDP_dh_N"/>
    <property type="match status" value="1"/>
</dbReference>
<evidence type="ECO:0000256" key="6">
    <source>
        <dbReference type="ARBA" id="ARBA00047473"/>
    </source>
</evidence>
<dbReference type="SUPFAM" id="SSF52413">
    <property type="entry name" value="UDP-glucose/GDP-mannose dehydrogenase C-terminal domain"/>
    <property type="match status" value="1"/>
</dbReference>
<dbReference type="PIRSF" id="PIRSF000124">
    <property type="entry name" value="UDPglc_GDPman_dh"/>
    <property type="match status" value="1"/>
</dbReference>
<feature type="binding site" evidence="9">
    <location>
        <position position="260"/>
    </location>
    <ligand>
        <name>substrate</name>
    </ligand>
</feature>